<name>A0A385SP28_9BACT</name>
<evidence type="ECO:0000313" key="2">
    <source>
        <dbReference type="EMBL" id="AYB31695.1"/>
    </source>
</evidence>
<protein>
    <submittedName>
        <fullName evidence="2">Uncharacterized protein</fullName>
    </submittedName>
</protein>
<accession>A0A385SP28</accession>
<reference evidence="3" key="1">
    <citation type="submission" date="2018-09" db="EMBL/GenBank/DDBJ databases">
        <title>Chryseolinea sp. KIS68-18 isolated from soil.</title>
        <authorList>
            <person name="Weon H.-Y."/>
            <person name="Kwon S.-W."/>
            <person name="Lee S.A."/>
        </authorList>
    </citation>
    <scope>NUCLEOTIDE SEQUENCE [LARGE SCALE GENOMIC DNA]</scope>
    <source>
        <strain evidence="3">KIS68-18</strain>
    </source>
</reference>
<evidence type="ECO:0000313" key="3">
    <source>
        <dbReference type="Proteomes" id="UP000266183"/>
    </source>
</evidence>
<proteinExistence type="predicted"/>
<dbReference type="EMBL" id="CP032382">
    <property type="protein sequence ID" value="AYB31695.1"/>
    <property type="molecule type" value="Genomic_DNA"/>
</dbReference>
<organism evidence="2 3">
    <name type="scientific">Chryseolinea soli</name>
    <dbReference type="NCBI Taxonomy" id="2321403"/>
    <lineage>
        <taxon>Bacteria</taxon>
        <taxon>Pseudomonadati</taxon>
        <taxon>Bacteroidota</taxon>
        <taxon>Cytophagia</taxon>
        <taxon>Cytophagales</taxon>
        <taxon>Fulvivirgaceae</taxon>
        <taxon>Chryseolinea</taxon>
    </lineage>
</organism>
<feature type="region of interest" description="Disordered" evidence="1">
    <location>
        <begin position="22"/>
        <end position="61"/>
    </location>
</feature>
<keyword evidence="3" id="KW-1185">Reference proteome</keyword>
<gene>
    <name evidence="2" type="ORF">D4L85_14480</name>
</gene>
<dbReference type="OrthoDB" id="982253at2"/>
<dbReference type="KEGG" id="chk:D4L85_14480"/>
<dbReference type="Proteomes" id="UP000266183">
    <property type="component" value="Chromosome"/>
</dbReference>
<sequence>MSKKKNTLKDLDEFLKQQAASLVSPPSLREKIEETAPPAPAIKEQPKVEAPAPQASTPEEVSTASILQDLKTLSEKEGVFFRQKLYDLIIQTLETQKKSLPEDKMLINTALYLKSGSLWKEAIREYWKKQ</sequence>
<dbReference type="RefSeq" id="WP_119754964.1">
    <property type="nucleotide sequence ID" value="NZ_CP032382.1"/>
</dbReference>
<evidence type="ECO:0000256" key="1">
    <source>
        <dbReference type="SAM" id="MobiDB-lite"/>
    </source>
</evidence>
<dbReference type="AlphaFoldDB" id="A0A385SP28"/>